<dbReference type="Proteomes" id="UP000216446">
    <property type="component" value="Unassembled WGS sequence"/>
</dbReference>
<comment type="caution">
    <text evidence="1">The sequence shown here is derived from an EMBL/GenBank/DDBJ whole genome shotgun (WGS) entry which is preliminary data.</text>
</comment>
<dbReference type="InParanoid" id="A0A259TYM7"/>
<organism evidence="1 2">
    <name type="scientific">Rubricoccus marinus</name>
    <dbReference type="NCBI Taxonomy" id="716817"/>
    <lineage>
        <taxon>Bacteria</taxon>
        <taxon>Pseudomonadati</taxon>
        <taxon>Rhodothermota</taxon>
        <taxon>Rhodothermia</taxon>
        <taxon>Rhodothermales</taxon>
        <taxon>Rubricoccaceae</taxon>
        <taxon>Rubricoccus</taxon>
    </lineage>
</organism>
<evidence type="ECO:0000313" key="2">
    <source>
        <dbReference type="Proteomes" id="UP000216446"/>
    </source>
</evidence>
<dbReference type="AlphaFoldDB" id="A0A259TYM7"/>
<accession>A0A259TYM7</accession>
<evidence type="ECO:0000313" key="1">
    <source>
        <dbReference type="EMBL" id="OZC02800.1"/>
    </source>
</evidence>
<name>A0A259TYM7_9BACT</name>
<reference evidence="1 2" key="1">
    <citation type="submission" date="2016-11" db="EMBL/GenBank/DDBJ databases">
        <title>Study of marine rhodopsin-containing bacteria.</title>
        <authorList>
            <person name="Yoshizawa S."/>
            <person name="Kumagai Y."/>
            <person name="Kogure K."/>
        </authorList>
    </citation>
    <scope>NUCLEOTIDE SEQUENCE [LARGE SCALE GENOMIC DNA]</scope>
    <source>
        <strain evidence="1 2">SG-29</strain>
    </source>
</reference>
<keyword evidence="2" id="KW-1185">Reference proteome</keyword>
<sequence>MPSVEPISVHGLLVASRAPTVLDFDPARDGFSFTNSFVWTDADLGELARRLRPLSALALAASGAVGGRLLGRRASGVGAVAGGAAGAAGGGDVLVRGIAQRWRSFGLCGGMALAAAERWHARGSVPTASLTKDAMRSLLRRRQAETLRASLPRFVAAWARARLDGSAHPPLAEAMAREVEHAARKIESGRLVVLGLVGDAPDPTRNHQVVAFGVERGEASGEATFHVYDPNAPGQTRFIRTARLGSDPSRTDISTDIPTGPTARGFRISTRPNWLATILVVM</sequence>
<protein>
    <submittedName>
        <fullName evidence="1">Uncharacterized protein</fullName>
    </submittedName>
</protein>
<dbReference type="EMBL" id="MQWB01000001">
    <property type="protein sequence ID" value="OZC02800.1"/>
    <property type="molecule type" value="Genomic_DNA"/>
</dbReference>
<proteinExistence type="predicted"/>
<gene>
    <name evidence="1" type="ORF">BSZ36_07320</name>
</gene>